<dbReference type="KEGG" id="gax:Pan161_40070"/>
<protein>
    <recommendedName>
        <fullName evidence="4">Lipoprotein</fullName>
    </recommendedName>
</protein>
<name>A0A517VH60_9PLAN</name>
<accession>A0A517VH60</accession>
<gene>
    <name evidence="2" type="ORF">Pan161_40070</name>
</gene>
<organism evidence="2 3">
    <name type="scientific">Gimesia algae</name>
    <dbReference type="NCBI Taxonomy" id="2527971"/>
    <lineage>
        <taxon>Bacteria</taxon>
        <taxon>Pseudomonadati</taxon>
        <taxon>Planctomycetota</taxon>
        <taxon>Planctomycetia</taxon>
        <taxon>Planctomycetales</taxon>
        <taxon>Planctomycetaceae</taxon>
        <taxon>Gimesia</taxon>
    </lineage>
</organism>
<keyword evidence="1" id="KW-0732">Signal</keyword>
<keyword evidence="3" id="KW-1185">Reference proteome</keyword>
<evidence type="ECO:0000313" key="2">
    <source>
        <dbReference type="EMBL" id="QDT92340.1"/>
    </source>
</evidence>
<evidence type="ECO:0008006" key="4">
    <source>
        <dbReference type="Google" id="ProtNLM"/>
    </source>
</evidence>
<feature type="chain" id="PRO_5022074686" description="Lipoprotein" evidence="1">
    <location>
        <begin position="17"/>
        <end position="255"/>
    </location>
</feature>
<evidence type="ECO:0000313" key="3">
    <source>
        <dbReference type="Proteomes" id="UP000316855"/>
    </source>
</evidence>
<proteinExistence type="predicted"/>
<dbReference type="Proteomes" id="UP000316855">
    <property type="component" value="Chromosome"/>
</dbReference>
<dbReference type="RefSeq" id="WP_145229936.1">
    <property type="nucleotide sequence ID" value="NZ_CP036343.1"/>
</dbReference>
<dbReference type="OrthoDB" id="287497at2"/>
<reference evidence="2 3" key="1">
    <citation type="submission" date="2019-02" db="EMBL/GenBank/DDBJ databases">
        <title>Deep-cultivation of Planctomycetes and their phenomic and genomic characterization uncovers novel biology.</title>
        <authorList>
            <person name="Wiegand S."/>
            <person name="Jogler M."/>
            <person name="Boedeker C."/>
            <person name="Pinto D."/>
            <person name="Vollmers J."/>
            <person name="Rivas-Marin E."/>
            <person name="Kohn T."/>
            <person name="Peeters S.H."/>
            <person name="Heuer A."/>
            <person name="Rast P."/>
            <person name="Oberbeckmann S."/>
            <person name="Bunk B."/>
            <person name="Jeske O."/>
            <person name="Meyerdierks A."/>
            <person name="Storesund J.E."/>
            <person name="Kallscheuer N."/>
            <person name="Luecker S."/>
            <person name="Lage O.M."/>
            <person name="Pohl T."/>
            <person name="Merkel B.J."/>
            <person name="Hornburger P."/>
            <person name="Mueller R.-W."/>
            <person name="Bruemmer F."/>
            <person name="Labrenz M."/>
            <person name="Spormann A.M."/>
            <person name="Op den Camp H."/>
            <person name="Overmann J."/>
            <person name="Amann R."/>
            <person name="Jetten M.S.M."/>
            <person name="Mascher T."/>
            <person name="Medema M.H."/>
            <person name="Devos D.P."/>
            <person name="Kaster A.-K."/>
            <person name="Ovreas L."/>
            <person name="Rohde M."/>
            <person name="Galperin M.Y."/>
            <person name="Jogler C."/>
        </authorList>
    </citation>
    <scope>NUCLEOTIDE SEQUENCE [LARGE SCALE GENOMIC DNA]</scope>
    <source>
        <strain evidence="2 3">Pan161</strain>
    </source>
</reference>
<feature type="signal peptide" evidence="1">
    <location>
        <begin position="1"/>
        <end position="16"/>
    </location>
</feature>
<evidence type="ECO:0000256" key="1">
    <source>
        <dbReference type="SAM" id="SignalP"/>
    </source>
</evidence>
<dbReference type="AlphaFoldDB" id="A0A517VH60"/>
<sequence precursor="true">MRFVLVSCLLISLMHAGCTSFKTMTLGRLDSDSLFVECFGHKQKGVPVKLKVPTHVVVSIYEQQVLIRGNDGVKLQSFSPPQYEVDSVLSYTDKVFLVDFARPAGGSLTLGAEGNNGITFDNEQYFQTIQAEVKEETMKQVGTALETLKGSFTSTDSTSGVVKTENLTSNLSFERSIIACQRFDLARPHWEDEVNCFVEEYLGKCGRCPEDPKPGVPPAPCQCKDKAMGALIDDSQNSFEESFRMAAPPALERLE</sequence>
<dbReference type="EMBL" id="CP036343">
    <property type="protein sequence ID" value="QDT92340.1"/>
    <property type="molecule type" value="Genomic_DNA"/>
</dbReference>